<dbReference type="InterPro" id="IPR027417">
    <property type="entry name" value="P-loop_NTPase"/>
</dbReference>
<dbReference type="InterPro" id="IPR022521">
    <property type="entry name" value="Rv3660c"/>
</dbReference>
<feature type="domain" description="CobQ/CobB/MinD/ParA nucleotide binding" evidence="1">
    <location>
        <begin position="139"/>
        <end position="343"/>
    </location>
</feature>
<dbReference type="Gene3D" id="3.40.50.300">
    <property type="entry name" value="P-loop containing nucleotide triphosphate hydrolases"/>
    <property type="match status" value="1"/>
</dbReference>
<keyword evidence="4" id="KW-1185">Reference proteome</keyword>
<dbReference type="EMBL" id="CP021121">
    <property type="protein sequence ID" value="ARQ72369.1"/>
    <property type="molecule type" value="Genomic_DNA"/>
</dbReference>
<sequence length="372" mass="37393">MRSATDRTHSAKGAAVAESILILTEDEDLLDDLLRLCAAAGAQAEVAPGPPVAAGRWERAPLVLVGDDRAAALSAAGQWPGRRPGVLLVGRDLDDHTVWARGVALGAEQVLHLPADEPWLADRIADAVERPGPPALTIGVLGGRGGAGASSLACGLAVTAAAKGRRSTLIDADPLGGGLDMLLGGERTPGPRWPAFVSARGRLSGAALEDSLPLLHGVSLLSWDRADSASLPAEAMCTVLTAARRRGGVVVVDLPRSADPAAAEALAQLDLGLLVVPGELRAAAGAQRVVATAGALVRDLRIVARPAGGGGLAPAELARLLGLPLAGELPDEPGLPAAADAGEPPGTDGRGALARFCAELLERALPAAGAAV</sequence>
<organism evidence="3 4">
    <name type="scientific">Streptomyces marincola</name>
    <dbReference type="NCBI Taxonomy" id="2878388"/>
    <lineage>
        <taxon>Bacteria</taxon>
        <taxon>Bacillati</taxon>
        <taxon>Actinomycetota</taxon>
        <taxon>Actinomycetes</taxon>
        <taxon>Kitasatosporales</taxon>
        <taxon>Streptomycetaceae</taxon>
        <taxon>Streptomyces</taxon>
    </lineage>
</organism>
<evidence type="ECO:0000259" key="1">
    <source>
        <dbReference type="Pfam" id="PF01656"/>
    </source>
</evidence>
<dbReference type="GO" id="GO:0005524">
    <property type="term" value="F:ATP binding"/>
    <property type="evidence" value="ECO:0007669"/>
    <property type="project" value="TreeGrafter"/>
</dbReference>
<accession>A0A1W7D628</accession>
<evidence type="ECO:0000259" key="2">
    <source>
        <dbReference type="Pfam" id="PF26563"/>
    </source>
</evidence>
<dbReference type="SUPFAM" id="SSF52540">
    <property type="entry name" value="P-loop containing nucleoside triphosphate hydrolases"/>
    <property type="match status" value="1"/>
</dbReference>
<dbReference type="OrthoDB" id="3252838at2"/>
<dbReference type="Pfam" id="PF01656">
    <property type="entry name" value="CbiA"/>
    <property type="match status" value="1"/>
</dbReference>
<dbReference type="InterPro" id="IPR059050">
    <property type="entry name" value="Rv3660c_N"/>
</dbReference>
<dbReference type="InterPro" id="IPR050625">
    <property type="entry name" value="ParA/MinD_ATPase"/>
</dbReference>
<dbReference type="GO" id="GO:0051782">
    <property type="term" value="P:negative regulation of cell division"/>
    <property type="evidence" value="ECO:0007669"/>
    <property type="project" value="TreeGrafter"/>
</dbReference>
<feature type="domain" description="Rv3660c-like CheY-like N-terminal" evidence="2">
    <location>
        <begin position="23"/>
        <end position="131"/>
    </location>
</feature>
<protein>
    <submittedName>
        <fullName evidence="3">Septum formation initiator</fullName>
    </submittedName>
</protein>
<gene>
    <name evidence="3" type="ORF">CAG99_14770</name>
</gene>
<evidence type="ECO:0000313" key="3">
    <source>
        <dbReference type="EMBL" id="ARQ72369.1"/>
    </source>
</evidence>
<evidence type="ECO:0000313" key="4">
    <source>
        <dbReference type="Proteomes" id="UP000194218"/>
    </source>
</evidence>
<name>A0A1W7D628_9ACTN</name>
<dbReference type="Pfam" id="PF26563">
    <property type="entry name" value="Rv3660c_N"/>
    <property type="match status" value="1"/>
</dbReference>
<dbReference type="GO" id="GO:0009898">
    <property type="term" value="C:cytoplasmic side of plasma membrane"/>
    <property type="evidence" value="ECO:0007669"/>
    <property type="project" value="TreeGrafter"/>
</dbReference>
<dbReference type="PANTHER" id="PTHR43384">
    <property type="entry name" value="SEPTUM SITE-DETERMINING PROTEIN MIND HOMOLOG, CHLOROPLASTIC-RELATED"/>
    <property type="match status" value="1"/>
</dbReference>
<dbReference type="GO" id="GO:0016887">
    <property type="term" value="F:ATP hydrolysis activity"/>
    <property type="evidence" value="ECO:0007669"/>
    <property type="project" value="TreeGrafter"/>
</dbReference>
<dbReference type="GO" id="GO:0005829">
    <property type="term" value="C:cytosol"/>
    <property type="evidence" value="ECO:0007669"/>
    <property type="project" value="TreeGrafter"/>
</dbReference>
<dbReference type="NCBIfam" id="TIGR03815">
    <property type="entry name" value="CpaE_hom_Actino"/>
    <property type="match status" value="1"/>
</dbReference>
<dbReference type="KEGG" id="smao:CAG99_14770"/>
<dbReference type="PANTHER" id="PTHR43384:SF11">
    <property type="entry name" value="SEPTUM SITE DETERMINING PROTEIN"/>
    <property type="match status" value="1"/>
</dbReference>
<dbReference type="Proteomes" id="UP000194218">
    <property type="component" value="Chromosome"/>
</dbReference>
<reference evidence="3 4" key="1">
    <citation type="submission" date="2017-05" db="EMBL/GenBank/DDBJ databases">
        <title>Complete genome sequence of Streptomyces sp. SCSIO 03032 revealed the diverse biosynthetic pathways for its bioactive secondary metabolites.</title>
        <authorList>
            <person name="Ma L."/>
            <person name="Zhu Y."/>
            <person name="Zhang W."/>
            <person name="Zhang G."/>
            <person name="Tian X."/>
            <person name="Zhang S."/>
            <person name="Zhang C."/>
        </authorList>
    </citation>
    <scope>NUCLEOTIDE SEQUENCE [LARGE SCALE GENOMIC DNA]</scope>
    <source>
        <strain evidence="3 4">SCSIO 03032</strain>
    </source>
</reference>
<dbReference type="AlphaFoldDB" id="A0A1W7D628"/>
<dbReference type="InterPro" id="IPR002586">
    <property type="entry name" value="CobQ/CobB/MinD/ParA_Nub-bd_dom"/>
</dbReference>
<proteinExistence type="predicted"/>